<dbReference type="InterPro" id="IPR012938">
    <property type="entry name" value="Glc/Sorbosone_DH"/>
</dbReference>
<accession>A0ABT4CHD7</accession>
<dbReference type="Pfam" id="PF07995">
    <property type="entry name" value="GSDH"/>
    <property type="match status" value="1"/>
</dbReference>
<evidence type="ECO:0000313" key="3">
    <source>
        <dbReference type="EMBL" id="MCY4727781.1"/>
    </source>
</evidence>
<dbReference type="Gene3D" id="2.120.10.30">
    <property type="entry name" value="TolB, C-terminal domain"/>
    <property type="match status" value="1"/>
</dbReference>
<dbReference type="InterPro" id="IPR011042">
    <property type="entry name" value="6-blade_b-propeller_TolB-like"/>
</dbReference>
<evidence type="ECO:0000256" key="1">
    <source>
        <dbReference type="SAM" id="MobiDB-lite"/>
    </source>
</evidence>
<name>A0ABT4CHD7_9ACTN</name>
<reference evidence="3" key="1">
    <citation type="submission" date="2022-08" db="EMBL/GenBank/DDBJ databases">
        <title>Genome sequencing of Nocardioides sp. STR2.</title>
        <authorList>
            <person name="So Y."/>
        </authorList>
    </citation>
    <scope>NUCLEOTIDE SEQUENCE</scope>
    <source>
        <strain evidence="3">STR2</strain>
    </source>
</reference>
<organism evidence="3 4">
    <name type="scientific">Nocardioides pini</name>
    <dbReference type="NCBI Taxonomy" id="2975053"/>
    <lineage>
        <taxon>Bacteria</taxon>
        <taxon>Bacillati</taxon>
        <taxon>Actinomycetota</taxon>
        <taxon>Actinomycetes</taxon>
        <taxon>Propionibacteriales</taxon>
        <taxon>Nocardioidaceae</taxon>
        <taxon>Nocardioides</taxon>
    </lineage>
</organism>
<comment type="caution">
    <text evidence="3">The sequence shown here is derived from an EMBL/GenBank/DDBJ whole genome shotgun (WGS) entry which is preliminary data.</text>
</comment>
<dbReference type="SUPFAM" id="SSF50952">
    <property type="entry name" value="Soluble quinoprotein glucose dehydrogenase"/>
    <property type="match status" value="1"/>
</dbReference>
<dbReference type="PANTHER" id="PTHR19328:SF13">
    <property type="entry name" value="HIPL1 PROTEIN"/>
    <property type="match status" value="1"/>
</dbReference>
<protein>
    <submittedName>
        <fullName evidence="3">PQQ-dependent sugar dehydrogenase</fullName>
    </submittedName>
</protein>
<dbReference type="EMBL" id="JAPPUX010000004">
    <property type="protein sequence ID" value="MCY4727781.1"/>
    <property type="molecule type" value="Genomic_DNA"/>
</dbReference>
<sequence>MTSGRTRSRLAVGALVLTLGAASGCSSDGTDAEPIPRVTQPTDLPSQPTPTDGQTDGESAPGAPPGTRGGPPEVVDTLVRGLEVPWGVDFLPDGDAVVTERISGRVDRVSADGEVTPLGTLPDAVPQGEAGLLGVAVSPDFVTDQTLFFYLTTGTDNRVVRTRLDGSRLGRTTVVLDGIPAGFIHDGGRIAFGPDGDLYVTTGETGDPELAQDPRSLAGKILRITPDGEPAPGNPDPDSPVWSLGHRNVQGLAWDDEGRLWASEFGDSTWDELNLVEKGGNYGWPRVEGAGGGSSYIDPQLVWPVDQASPSGLAFADGHLWMAGLRGQRLWRIPVSAGGQAAKPRAFLTEEYGRLRTVAAAPDGLLWLTTSNRDGRGEPTQADDRILLVRP</sequence>
<proteinExistence type="predicted"/>
<evidence type="ECO:0000313" key="4">
    <source>
        <dbReference type="Proteomes" id="UP001074726"/>
    </source>
</evidence>
<dbReference type="RefSeq" id="WP_268112719.1">
    <property type="nucleotide sequence ID" value="NZ_JAPPUX010000004.1"/>
</dbReference>
<dbReference type="PANTHER" id="PTHR19328">
    <property type="entry name" value="HEDGEHOG-INTERACTING PROTEIN"/>
    <property type="match status" value="1"/>
</dbReference>
<dbReference type="PROSITE" id="PS51257">
    <property type="entry name" value="PROKAR_LIPOPROTEIN"/>
    <property type="match status" value="1"/>
</dbReference>
<gene>
    <name evidence="3" type="ORF">NYO98_15945</name>
</gene>
<feature type="domain" description="Glucose/Sorbosone dehydrogenase" evidence="2">
    <location>
        <begin position="82"/>
        <end position="376"/>
    </location>
</feature>
<evidence type="ECO:0000259" key="2">
    <source>
        <dbReference type="Pfam" id="PF07995"/>
    </source>
</evidence>
<dbReference type="Proteomes" id="UP001074726">
    <property type="component" value="Unassembled WGS sequence"/>
</dbReference>
<feature type="compositionally biased region" description="Polar residues" evidence="1">
    <location>
        <begin position="39"/>
        <end position="57"/>
    </location>
</feature>
<dbReference type="InterPro" id="IPR011041">
    <property type="entry name" value="Quinoprot_gluc/sorb_DH_b-prop"/>
</dbReference>
<feature type="region of interest" description="Disordered" evidence="1">
    <location>
        <begin position="22"/>
        <end position="74"/>
    </location>
</feature>
<keyword evidence="4" id="KW-1185">Reference proteome</keyword>